<feature type="transmembrane region" description="Helical" evidence="1">
    <location>
        <begin position="6"/>
        <end position="25"/>
    </location>
</feature>
<dbReference type="Proteomes" id="UP000554482">
    <property type="component" value="Unassembled WGS sequence"/>
</dbReference>
<dbReference type="EMBL" id="JABWDY010001723">
    <property type="protein sequence ID" value="KAF5207197.1"/>
    <property type="molecule type" value="Genomic_DNA"/>
</dbReference>
<dbReference type="SUPFAM" id="SSF52833">
    <property type="entry name" value="Thioredoxin-like"/>
    <property type="match status" value="1"/>
</dbReference>
<dbReference type="Pfam" id="PF01323">
    <property type="entry name" value="DSBA"/>
    <property type="match status" value="1"/>
</dbReference>
<keyword evidence="4" id="KW-1185">Reference proteome</keyword>
<dbReference type="AlphaFoldDB" id="A0A7J6XDW1"/>
<sequence length="248" mass="27895">MWWRGANLVSLAFMLAALSITKVILPRYTRSMAQSSGNGKKLIRIDISSDPVCPWCFIGKNYLDKAIASSKDQFDFEIRWHPFILNPSAPTEGVVKEKFYMDKYGPQSLRIEARTAEVFRSLGLDYDVKGLTGNSLESHRIIDYAGRQALDKQHALVEEICLGYFTKGKYIGDREFLLEAAKKVGIEGAEEFLNDPKNGLQEVYADLEKYSGSISGVPYYVINGKRKLSGSQQPEVFVRAFQDAAKDN</sequence>
<evidence type="ECO:0000256" key="1">
    <source>
        <dbReference type="SAM" id="Phobius"/>
    </source>
</evidence>
<comment type="caution">
    <text evidence="3">The sequence shown here is derived from an EMBL/GenBank/DDBJ whole genome shotgun (WGS) entry which is preliminary data.</text>
</comment>
<proteinExistence type="predicted"/>
<dbReference type="CDD" id="cd03024">
    <property type="entry name" value="DsbA_FrnE"/>
    <property type="match status" value="1"/>
</dbReference>
<dbReference type="PANTHER" id="PTHR13887">
    <property type="entry name" value="GLUTATHIONE S-TRANSFERASE KAPPA"/>
    <property type="match status" value="1"/>
</dbReference>
<dbReference type="OrthoDB" id="1930760at2759"/>
<keyword evidence="1" id="KW-0812">Transmembrane</keyword>
<dbReference type="Gene3D" id="3.40.30.10">
    <property type="entry name" value="Glutaredoxin"/>
    <property type="match status" value="1"/>
</dbReference>
<dbReference type="PANTHER" id="PTHR13887:SF41">
    <property type="entry name" value="THIOREDOXIN SUPERFAMILY PROTEIN"/>
    <property type="match status" value="1"/>
</dbReference>
<gene>
    <name evidence="3" type="ORF">FRX31_003218</name>
</gene>
<keyword evidence="1" id="KW-0472">Membrane</keyword>
<name>A0A7J6XDW1_THATH</name>
<accession>A0A7J6XDW1</accession>
<keyword evidence="1" id="KW-1133">Transmembrane helix</keyword>
<evidence type="ECO:0000313" key="4">
    <source>
        <dbReference type="Proteomes" id="UP000554482"/>
    </source>
</evidence>
<feature type="domain" description="DSBA-like thioredoxin" evidence="2">
    <location>
        <begin position="45"/>
        <end position="241"/>
    </location>
</feature>
<evidence type="ECO:0000313" key="3">
    <source>
        <dbReference type="EMBL" id="KAF5207197.1"/>
    </source>
</evidence>
<dbReference type="GO" id="GO:0016491">
    <property type="term" value="F:oxidoreductase activity"/>
    <property type="evidence" value="ECO:0007669"/>
    <property type="project" value="InterPro"/>
</dbReference>
<protein>
    <submittedName>
        <fullName evidence="3">Thioredoxin superfamily protein</fullName>
    </submittedName>
</protein>
<dbReference type="InterPro" id="IPR001853">
    <property type="entry name" value="DSBA-like_thioredoxin_dom"/>
</dbReference>
<organism evidence="3 4">
    <name type="scientific">Thalictrum thalictroides</name>
    <name type="common">Rue-anemone</name>
    <name type="synonym">Anemone thalictroides</name>
    <dbReference type="NCBI Taxonomy" id="46969"/>
    <lineage>
        <taxon>Eukaryota</taxon>
        <taxon>Viridiplantae</taxon>
        <taxon>Streptophyta</taxon>
        <taxon>Embryophyta</taxon>
        <taxon>Tracheophyta</taxon>
        <taxon>Spermatophyta</taxon>
        <taxon>Magnoliopsida</taxon>
        <taxon>Ranunculales</taxon>
        <taxon>Ranunculaceae</taxon>
        <taxon>Thalictroideae</taxon>
        <taxon>Thalictrum</taxon>
    </lineage>
</organism>
<evidence type="ECO:0000259" key="2">
    <source>
        <dbReference type="Pfam" id="PF01323"/>
    </source>
</evidence>
<dbReference type="InterPro" id="IPR036249">
    <property type="entry name" value="Thioredoxin-like_sf"/>
</dbReference>
<reference evidence="3 4" key="1">
    <citation type="submission" date="2020-06" db="EMBL/GenBank/DDBJ databases">
        <title>Transcriptomic and genomic resources for Thalictrum thalictroides and T. hernandezii: Facilitating candidate gene discovery in an emerging model plant lineage.</title>
        <authorList>
            <person name="Arias T."/>
            <person name="Riano-Pachon D.M."/>
            <person name="Di Stilio V.S."/>
        </authorList>
    </citation>
    <scope>NUCLEOTIDE SEQUENCE [LARGE SCALE GENOMIC DNA]</scope>
    <source>
        <strain evidence="4">cv. WT478/WT964</strain>
        <tissue evidence="3">Leaves</tissue>
    </source>
</reference>